<accession>X1PFE7</accession>
<feature type="non-terminal residue" evidence="1">
    <location>
        <position position="1"/>
    </location>
</feature>
<gene>
    <name evidence="1" type="ORF">S06H3_63223</name>
</gene>
<protein>
    <submittedName>
        <fullName evidence="1">Uncharacterized protein</fullName>
    </submittedName>
</protein>
<evidence type="ECO:0000313" key="1">
    <source>
        <dbReference type="EMBL" id="GAI55007.1"/>
    </source>
</evidence>
<reference evidence="1" key="1">
    <citation type="journal article" date="2014" name="Front. Microbiol.">
        <title>High frequency of phylogenetically diverse reductive dehalogenase-homologous genes in deep subseafloor sedimentary metagenomes.</title>
        <authorList>
            <person name="Kawai M."/>
            <person name="Futagami T."/>
            <person name="Toyoda A."/>
            <person name="Takaki Y."/>
            <person name="Nishi S."/>
            <person name="Hori S."/>
            <person name="Arai W."/>
            <person name="Tsubouchi T."/>
            <person name="Morono Y."/>
            <person name="Uchiyama I."/>
            <person name="Ito T."/>
            <person name="Fujiyama A."/>
            <person name="Inagaki F."/>
            <person name="Takami H."/>
        </authorList>
    </citation>
    <scope>NUCLEOTIDE SEQUENCE</scope>
    <source>
        <strain evidence="1">Expedition CK06-06</strain>
    </source>
</reference>
<organism evidence="1">
    <name type="scientific">marine sediment metagenome</name>
    <dbReference type="NCBI Taxonomy" id="412755"/>
    <lineage>
        <taxon>unclassified sequences</taxon>
        <taxon>metagenomes</taxon>
        <taxon>ecological metagenomes</taxon>
    </lineage>
</organism>
<dbReference type="EMBL" id="BARV01041892">
    <property type="protein sequence ID" value="GAI55007.1"/>
    <property type="molecule type" value="Genomic_DNA"/>
</dbReference>
<dbReference type="AlphaFoldDB" id="X1PFE7"/>
<sequence>PRNPPLINLFPFSFKGEGDTGGEVDKQLLYLRKKEDLREQE</sequence>
<name>X1PFE7_9ZZZZ</name>
<proteinExistence type="predicted"/>
<comment type="caution">
    <text evidence="1">The sequence shown here is derived from an EMBL/GenBank/DDBJ whole genome shotgun (WGS) entry which is preliminary data.</text>
</comment>